<dbReference type="Pfam" id="PF10174">
    <property type="entry name" value="Cast"/>
    <property type="match status" value="1"/>
</dbReference>
<gene>
    <name evidence="10" type="ORF">EVEC_LOCUS10694</name>
</gene>
<dbReference type="EMBL" id="UXUI01011103">
    <property type="protein sequence ID" value="VDD95943.1"/>
    <property type="molecule type" value="Genomic_DNA"/>
</dbReference>
<evidence type="ECO:0000256" key="3">
    <source>
        <dbReference type="ARBA" id="ARBA00022553"/>
    </source>
</evidence>
<dbReference type="GO" id="GO:0098882">
    <property type="term" value="F:structural constituent of presynaptic active zone"/>
    <property type="evidence" value="ECO:0007669"/>
    <property type="project" value="TreeGrafter"/>
</dbReference>
<name>A0A0N4VKJ8_ENTVE</name>
<feature type="coiled-coil region" evidence="9">
    <location>
        <begin position="811"/>
        <end position="841"/>
    </location>
</feature>
<evidence type="ECO:0000256" key="9">
    <source>
        <dbReference type="SAM" id="Coils"/>
    </source>
</evidence>
<proteinExistence type="predicted"/>
<evidence type="ECO:0000256" key="4">
    <source>
        <dbReference type="ARBA" id="ARBA00023018"/>
    </source>
</evidence>
<keyword evidence="7" id="KW-0966">Cell projection</keyword>
<dbReference type="Proteomes" id="UP000274131">
    <property type="component" value="Unassembled WGS sequence"/>
</dbReference>
<evidence type="ECO:0000256" key="1">
    <source>
        <dbReference type="ARBA" id="ARBA00004245"/>
    </source>
</evidence>
<dbReference type="STRING" id="51028.A0A0N4VKJ8"/>
<evidence type="ECO:0000256" key="7">
    <source>
        <dbReference type="ARBA" id="ARBA00023273"/>
    </source>
</evidence>
<accession>A0A0N4VKJ8</accession>
<evidence type="ECO:0000256" key="8">
    <source>
        <dbReference type="ARBA" id="ARBA00034106"/>
    </source>
</evidence>
<dbReference type="WBParaSite" id="EVEC_0001138601-mRNA-1">
    <property type="protein sequence ID" value="EVEC_0001138601-mRNA-1"/>
    <property type="gene ID" value="EVEC_0001138601"/>
</dbReference>
<dbReference type="GO" id="GO:0048167">
    <property type="term" value="P:regulation of synaptic plasticity"/>
    <property type="evidence" value="ECO:0007669"/>
    <property type="project" value="TreeGrafter"/>
</dbReference>
<dbReference type="InterPro" id="IPR019323">
    <property type="entry name" value="ELKS/CAST"/>
</dbReference>
<keyword evidence="2" id="KW-0963">Cytoplasm</keyword>
<feature type="coiled-coil region" evidence="9">
    <location>
        <begin position="371"/>
        <end position="398"/>
    </location>
</feature>
<protein>
    <submittedName>
        <fullName evidence="12">ERC protein 2</fullName>
    </submittedName>
</protein>
<dbReference type="GO" id="GO:0007274">
    <property type="term" value="P:neuromuscular synaptic transmission"/>
    <property type="evidence" value="ECO:0007669"/>
    <property type="project" value="TreeGrafter"/>
</dbReference>
<comment type="subcellular location">
    <subcellularLocation>
        <location evidence="1">Cytoplasm</location>
        <location evidence="1">Cytoskeleton</location>
    </subcellularLocation>
    <subcellularLocation>
        <location evidence="8">Presynapse</location>
    </subcellularLocation>
</comment>
<reference evidence="12" key="1">
    <citation type="submission" date="2017-02" db="UniProtKB">
        <authorList>
            <consortium name="WormBaseParasite"/>
        </authorList>
    </citation>
    <scope>IDENTIFICATION</scope>
</reference>
<keyword evidence="5 9" id="KW-0175">Coiled coil</keyword>
<evidence type="ECO:0000256" key="5">
    <source>
        <dbReference type="ARBA" id="ARBA00023054"/>
    </source>
</evidence>
<dbReference type="PANTHER" id="PTHR18861">
    <property type="entry name" value="ELKS/RAB6-INTERACTING/CAST PROTEIN"/>
    <property type="match status" value="1"/>
</dbReference>
<keyword evidence="4" id="KW-0770">Synapse</keyword>
<evidence type="ECO:0000256" key="2">
    <source>
        <dbReference type="ARBA" id="ARBA00022490"/>
    </source>
</evidence>
<dbReference type="OrthoDB" id="2019763at2759"/>
<evidence type="ECO:0000256" key="6">
    <source>
        <dbReference type="ARBA" id="ARBA00023212"/>
    </source>
</evidence>
<evidence type="ECO:0000313" key="10">
    <source>
        <dbReference type="EMBL" id="VDD95943.1"/>
    </source>
</evidence>
<dbReference type="AlphaFoldDB" id="A0A0N4VKJ8"/>
<dbReference type="GO" id="GO:0030424">
    <property type="term" value="C:axon"/>
    <property type="evidence" value="ECO:0007669"/>
    <property type="project" value="UniProtKB-SubCell"/>
</dbReference>
<organism evidence="12">
    <name type="scientific">Enterobius vermicularis</name>
    <name type="common">Human pinworm</name>
    <dbReference type="NCBI Taxonomy" id="51028"/>
    <lineage>
        <taxon>Eukaryota</taxon>
        <taxon>Metazoa</taxon>
        <taxon>Ecdysozoa</taxon>
        <taxon>Nematoda</taxon>
        <taxon>Chromadorea</taxon>
        <taxon>Rhabditida</taxon>
        <taxon>Spirurina</taxon>
        <taxon>Oxyuridomorpha</taxon>
        <taxon>Oxyuroidea</taxon>
        <taxon>Oxyuridae</taxon>
        <taxon>Enterobius</taxon>
    </lineage>
</organism>
<feature type="coiled-coil region" evidence="9">
    <location>
        <begin position="427"/>
        <end position="652"/>
    </location>
</feature>
<reference evidence="10 11" key="2">
    <citation type="submission" date="2018-10" db="EMBL/GenBank/DDBJ databases">
        <authorList>
            <consortium name="Pathogen Informatics"/>
        </authorList>
    </citation>
    <scope>NUCLEOTIDE SEQUENCE [LARGE SCALE GENOMIC DNA]</scope>
</reference>
<keyword evidence="11" id="KW-1185">Reference proteome</keyword>
<dbReference type="PANTHER" id="PTHR18861:SF0">
    <property type="entry name" value="BRUCHPILOT, ISOFORM J"/>
    <property type="match status" value="1"/>
</dbReference>
<keyword evidence="3" id="KW-0597">Phosphoprotein</keyword>
<sequence>MKVDIEVVESVNEKYVVSSHKSDRLARARNKPSFGYTKILTADRDSSQCEDEYGYEYSQPSSSSHRCQSVGPSNLYALDQMTSSGLKSNCYYRQHRSVDGMDLLMDREEKNWSGFPSSEVPVPNELAKNQFSGPGSYPNSSAEMPFWKHPSKYHYLIIFLRIYLFLRVEGRFNRMFQPAEACLLNIFSLEVGGGDGRINDARYRNELESLKTDYDLAVQKLNEFMYTIKTFWSPEVKRLREQRKLDKMQIAMLQEKLSQQHVSNNCRYDDPMRRLEHGASTSLNADSSGRQLQELEYRCHQLDSLVAHRDQQLHRMEEQLAELAFSSSQRDAAKDRRIEELLEEVRTYKMNAQELDAPRDYTDKSISTHELHTLRMKMERSEVELAQKTSELSAVQTRLQSAGEENVELQKHLRVLRDSVTAKEQQTVLLQSDIEALRTKLENKNEQIEQKEKKCERLEAELSLSKSQAADLREFNKGAEQRMNHLIARLDAMEAMLKEKEVELDKIKQKLLAQPDMQAERKLQMQLDESNRDAARLRSVIDDLRRNAEKEKAEQLETFQKEHRQLTTTIESLQKELSDRQILLESQNEKIGDLDKELCDVAKQKKEPGPMKTQDEQLAEARKEIDSLLRMVQNLEKEKASLISKNKQLQSTVDDEHRLASSVSVAELPKDDRSLKNRIEELEEALRESVSITAERELHVAQQKQMNQQLSLQVSYCLLAATCLQFKSFYSGINLAFDVNLSESRREVCELHKRLKEATNIDQSEMLQQWEAERMKQLEQLLQLKHEALVAAIAEKDAHIALLEQSHERPKDEIETLRQHKEKLMQKLNEENERRAQLLNSFNMKYGANMDQQSPAVGAFPSISPQIASLDLIGSRIDQDDDAEGIWA</sequence>
<keyword evidence="6" id="KW-0206">Cytoskeleton</keyword>
<evidence type="ECO:0000313" key="12">
    <source>
        <dbReference type="WBParaSite" id="EVEC_0001138601-mRNA-1"/>
    </source>
</evidence>
<dbReference type="GO" id="GO:0048788">
    <property type="term" value="C:cytoskeleton of presynaptic active zone"/>
    <property type="evidence" value="ECO:0007669"/>
    <property type="project" value="TreeGrafter"/>
</dbReference>
<evidence type="ECO:0000313" key="11">
    <source>
        <dbReference type="Proteomes" id="UP000274131"/>
    </source>
</evidence>